<proteinExistence type="inferred from homology"/>
<accession>A0A7H0LIL6</accession>
<feature type="binding site" evidence="3">
    <location>
        <position position="15"/>
    </location>
    <ligand>
        <name>a divalent metal cation</name>
        <dbReference type="ChEBI" id="CHEBI:60240"/>
    </ligand>
</feature>
<dbReference type="GO" id="GO:0004341">
    <property type="term" value="F:gluconolactonase activity"/>
    <property type="evidence" value="ECO:0007669"/>
    <property type="project" value="TreeGrafter"/>
</dbReference>
<organism evidence="5 6">
    <name type="scientific">Sphingomonas alpina</name>
    <dbReference type="NCBI Taxonomy" id="653931"/>
    <lineage>
        <taxon>Bacteria</taxon>
        <taxon>Pseudomonadati</taxon>
        <taxon>Pseudomonadota</taxon>
        <taxon>Alphaproteobacteria</taxon>
        <taxon>Sphingomonadales</taxon>
        <taxon>Sphingomonadaceae</taxon>
        <taxon>Sphingomonas</taxon>
    </lineage>
</organism>
<dbReference type="PANTHER" id="PTHR10907:SF47">
    <property type="entry name" value="REGUCALCIN"/>
    <property type="match status" value="1"/>
</dbReference>
<keyword evidence="6" id="KW-1185">Reference proteome</keyword>
<evidence type="ECO:0000313" key="5">
    <source>
        <dbReference type="EMBL" id="QNQ09519.1"/>
    </source>
</evidence>
<evidence type="ECO:0000313" key="6">
    <source>
        <dbReference type="Proteomes" id="UP000516148"/>
    </source>
</evidence>
<feature type="domain" description="SMP-30/Gluconolactonase/LRE-like region" evidence="4">
    <location>
        <begin position="13"/>
        <end position="254"/>
    </location>
</feature>
<dbReference type="PRINTS" id="PR01790">
    <property type="entry name" value="SMP30FAMILY"/>
</dbReference>
<dbReference type="KEGG" id="spap:H3Z74_23275"/>
<feature type="binding site" evidence="3">
    <location>
        <position position="96"/>
    </location>
    <ligand>
        <name>substrate</name>
    </ligand>
</feature>
<keyword evidence="3" id="KW-0479">Metal-binding</keyword>
<name>A0A7H0LIL6_9SPHN</name>
<dbReference type="Pfam" id="PF08450">
    <property type="entry name" value="SGL"/>
    <property type="match status" value="1"/>
</dbReference>
<dbReference type="SUPFAM" id="SSF63829">
    <property type="entry name" value="Calcium-dependent phosphotriesterase"/>
    <property type="match status" value="1"/>
</dbReference>
<sequence>MEIAFFGEHRNRLGESPVWDDARHCLWWVDSLAGLIHAASADGMLRATLPQDRPVGSIGLADGGLVAALADGFYRIDGDTGGASAIALLPEDRTLRLNDGKADRAGRFLSGQMQVHGTGTELSDALLWQLDAGSVRDLAGGLKLTNAICFSPDGDTLYFADSLDGVIRAHPYDSATGAIGPRRDLVDCRPYGSGPDGATVDADGNLWVALVLAQRIACIAPDGTLLRSIDLPIPYPACPAFGGPGLATLYVTTIADSGQRLKSDHPDAGRIVAITGLDARGLREGRYRDNHIRE</sequence>
<comment type="similarity">
    <text evidence="1">Belongs to the SMP-30/CGR1 family.</text>
</comment>
<dbReference type="GO" id="GO:0005509">
    <property type="term" value="F:calcium ion binding"/>
    <property type="evidence" value="ECO:0007669"/>
    <property type="project" value="TreeGrafter"/>
</dbReference>
<dbReference type="Proteomes" id="UP000516148">
    <property type="component" value="Chromosome"/>
</dbReference>
<evidence type="ECO:0000256" key="1">
    <source>
        <dbReference type="ARBA" id="ARBA00008853"/>
    </source>
</evidence>
<dbReference type="InterPro" id="IPR011042">
    <property type="entry name" value="6-blade_b-propeller_TolB-like"/>
</dbReference>
<feature type="binding site" evidence="3">
    <location>
        <position position="98"/>
    </location>
    <ligand>
        <name>substrate</name>
    </ligand>
</feature>
<gene>
    <name evidence="5" type="ORF">H3Z74_23275</name>
</gene>
<feature type="active site" description="Proton donor/acceptor" evidence="2">
    <location>
        <position position="196"/>
    </location>
</feature>
<reference evidence="5 6" key="1">
    <citation type="submission" date="2020-09" db="EMBL/GenBank/DDBJ databases">
        <title>Sphingomonas sp., a new species isolated from pork steak.</title>
        <authorList>
            <person name="Heidler von Heilborn D."/>
        </authorList>
    </citation>
    <scope>NUCLEOTIDE SEQUENCE [LARGE SCALE GENOMIC DNA]</scope>
    <source>
        <strain evidence="6">S8-3T</strain>
    </source>
</reference>
<dbReference type="InterPro" id="IPR005511">
    <property type="entry name" value="SMP-30"/>
</dbReference>
<comment type="cofactor">
    <cofactor evidence="3">
        <name>Zn(2+)</name>
        <dbReference type="ChEBI" id="CHEBI:29105"/>
    </cofactor>
    <text evidence="3">Binds 1 divalent metal cation per subunit.</text>
</comment>
<evidence type="ECO:0000259" key="4">
    <source>
        <dbReference type="Pfam" id="PF08450"/>
    </source>
</evidence>
<dbReference type="AlphaFoldDB" id="A0A7H0LIL6"/>
<keyword evidence="3" id="KW-0862">Zinc</keyword>
<dbReference type="PANTHER" id="PTHR10907">
    <property type="entry name" value="REGUCALCIN"/>
    <property type="match status" value="1"/>
</dbReference>
<dbReference type="InterPro" id="IPR013658">
    <property type="entry name" value="SGL"/>
</dbReference>
<feature type="binding site" evidence="3">
    <location>
        <position position="146"/>
    </location>
    <ligand>
        <name>a divalent metal cation</name>
        <dbReference type="ChEBI" id="CHEBI:60240"/>
    </ligand>
</feature>
<feature type="binding site" evidence="3">
    <location>
        <position position="196"/>
    </location>
    <ligand>
        <name>a divalent metal cation</name>
        <dbReference type="ChEBI" id="CHEBI:60240"/>
    </ligand>
</feature>
<dbReference type="RefSeq" id="WP_187761830.1">
    <property type="nucleotide sequence ID" value="NZ_CP061038.1"/>
</dbReference>
<dbReference type="EMBL" id="CP061038">
    <property type="protein sequence ID" value="QNQ09519.1"/>
    <property type="molecule type" value="Genomic_DNA"/>
</dbReference>
<evidence type="ECO:0000256" key="2">
    <source>
        <dbReference type="PIRSR" id="PIRSR605511-1"/>
    </source>
</evidence>
<protein>
    <submittedName>
        <fullName evidence="5">SMP-30/gluconolactonase/LRE family protein</fullName>
    </submittedName>
</protein>
<evidence type="ECO:0000256" key="3">
    <source>
        <dbReference type="PIRSR" id="PIRSR605511-2"/>
    </source>
</evidence>
<dbReference type="Gene3D" id="2.120.10.30">
    <property type="entry name" value="TolB, C-terminal domain"/>
    <property type="match status" value="1"/>
</dbReference>
<dbReference type="GO" id="GO:0019853">
    <property type="term" value="P:L-ascorbic acid biosynthetic process"/>
    <property type="evidence" value="ECO:0007669"/>
    <property type="project" value="TreeGrafter"/>
</dbReference>